<evidence type="ECO:0000313" key="2">
    <source>
        <dbReference type="Proteomes" id="UP001590951"/>
    </source>
</evidence>
<sequence length="153" mass="17198">MTARSSGWNIQHINALVSEDDDALPLLPPKFVLDEDFSHKFGWVCRLCQGQFRDGPDLVTHLRKQECSQRYPYVLKCPVCPDIFIKVSALLEHVSAPRCAATRTTLSIAALLKAVETGFKVPGTQEKLAKFRYQLEPDPSWPGKLNVTVVEMD</sequence>
<name>A0ABR4AUI2_9LECA</name>
<evidence type="ECO:0000313" key="1">
    <source>
        <dbReference type="EMBL" id="KAL2049348.1"/>
    </source>
</evidence>
<reference evidence="1 2" key="1">
    <citation type="submission" date="2024-09" db="EMBL/GenBank/DDBJ databases">
        <title>Rethinking Asexuality: The Enigmatic Case of Functional Sexual Genes in Lepraria (Stereocaulaceae).</title>
        <authorList>
            <person name="Doellman M."/>
            <person name="Sun Y."/>
            <person name="Barcenas-Pena A."/>
            <person name="Lumbsch H.T."/>
            <person name="Grewe F."/>
        </authorList>
    </citation>
    <scope>NUCLEOTIDE SEQUENCE [LARGE SCALE GENOMIC DNA]</scope>
    <source>
        <strain evidence="1 2">Grewe 0041</strain>
    </source>
</reference>
<comment type="caution">
    <text evidence="1">The sequence shown here is derived from an EMBL/GenBank/DDBJ whole genome shotgun (WGS) entry which is preliminary data.</text>
</comment>
<protein>
    <recommendedName>
        <fullName evidence="3">C2H2-type domain-containing protein</fullName>
    </recommendedName>
</protein>
<dbReference type="Proteomes" id="UP001590951">
    <property type="component" value="Unassembled WGS sequence"/>
</dbReference>
<dbReference type="Gene3D" id="3.30.160.60">
    <property type="entry name" value="Classic Zinc Finger"/>
    <property type="match status" value="1"/>
</dbReference>
<keyword evidence="2" id="KW-1185">Reference proteome</keyword>
<dbReference type="EMBL" id="JBHFEH010000065">
    <property type="protein sequence ID" value="KAL2049348.1"/>
    <property type="molecule type" value="Genomic_DNA"/>
</dbReference>
<accession>A0ABR4AUI2</accession>
<evidence type="ECO:0008006" key="3">
    <source>
        <dbReference type="Google" id="ProtNLM"/>
    </source>
</evidence>
<proteinExistence type="predicted"/>
<organism evidence="1 2">
    <name type="scientific">Lepraria finkii</name>
    <dbReference type="NCBI Taxonomy" id="1340010"/>
    <lineage>
        <taxon>Eukaryota</taxon>
        <taxon>Fungi</taxon>
        <taxon>Dikarya</taxon>
        <taxon>Ascomycota</taxon>
        <taxon>Pezizomycotina</taxon>
        <taxon>Lecanoromycetes</taxon>
        <taxon>OSLEUM clade</taxon>
        <taxon>Lecanoromycetidae</taxon>
        <taxon>Lecanorales</taxon>
        <taxon>Lecanorineae</taxon>
        <taxon>Stereocaulaceae</taxon>
        <taxon>Lepraria</taxon>
    </lineage>
</organism>
<gene>
    <name evidence="1" type="ORF">ABVK25_010358</name>
</gene>